<gene>
    <name evidence="1" type="primary">yqeF</name>
    <name evidence="1" type="ORF">MUS_2867</name>
</gene>
<evidence type="ECO:0000313" key="2">
    <source>
        <dbReference type="Proteomes" id="UP000002878"/>
    </source>
</evidence>
<keyword evidence="1" id="KW-0449">Lipoprotein</keyword>
<accession>I2C800</accession>
<evidence type="ECO:0000313" key="1">
    <source>
        <dbReference type="EMBL" id="AFJ62774.1"/>
    </source>
</evidence>
<dbReference type="PROSITE" id="PS51257">
    <property type="entry name" value="PROKAR_LIPOPROTEIN"/>
    <property type="match status" value="1"/>
</dbReference>
<organism evidence="1 2">
    <name type="scientific">Bacillus amyloliquefaciens (strain Y2)</name>
    <name type="common">Bacillus amyloliquefaciens subsp. plantarum (strain B9601-Y2)</name>
    <dbReference type="NCBI Taxonomy" id="1155777"/>
    <lineage>
        <taxon>Bacteria</taxon>
        <taxon>Bacillati</taxon>
        <taxon>Bacillota</taxon>
        <taxon>Bacilli</taxon>
        <taxon>Bacillales</taxon>
        <taxon>Bacillaceae</taxon>
        <taxon>Bacillus</taxon>
        <taxon>Bacillus amyloliquefaciens group</taxon>
    </lineage>
</organism>
<dbReference type="PANTHER" id="PTHR14209">
    <property type="entry name" value="ISOAMYL ACETATE-HYDROLYZING ESTERASE 1"/>
    <property type="match status" value="1"/>
</dbReference>
<sequence length="248" mass="27827">MGGEKMKFAVLFITIICLLSGCAAGKEKSVVAFGDSNTRGSNWDYRDYPKAQQWVNMLKTAERGRLTVINAGIGGQTTEDARLRFQSDVLNRKPQYLFIMFGTNDAGILTGDQPRVSKKRFKENLTYFINESRNHGIKPILMTCIPVIEGNGTHHLYYYSRYKASAFKEKGGARKWHNSYNGVTRQVAAELKVPLVDNWKHFIRADGGKDTDRALIQSGLIDPSGNHMTPKGARILIEGIKNGRVLER</sequence>
<dbReference type="KEGG" id="bqy:MUS_2867"/>
<dbReference type="GO" id="GO:0016788">
    <property type="term" value="F:hydrolase activity, acting on ester bonds"/>
    <property type="evidence" value="ECO:0007669"/>
    <property type="project" value="InterPro"/>
</dbReference>
<dbReference type="InterPro" id="IPR045136">
    <property type="entry name" value="Iah1-like"/>
</dbReference>
<dbReference type="PATRIC" id="fig|1126211.3.peg.2727"/>
<dbReference type="HOGENOM" id="CLU_051989_5_2_9"/>
<dbReference type="AlphaFoldDB" id="I2C800"/>
<name>I2C800_BACAY</name>
<dbReference type="PANTHER" id="PTHR14209:SF19">
    <property type="entry name" value="ISOAMYL ACETATE-HYDROLYZING ESTERASE 1 HOMOLOG"/>
    <property type="match status" value="1"/>
</dbReference>
<dbReference type="SUPFAM" id="SSF52266">
    <property type="entry name" value="SGNH hydrolase"/>
    <property type="match status" value="1"/>
</dbReference>
<dbReference type="EMBL" id="CP003332">
    <property type="protein sequence ID" value="AFJ62774.1"/>
    <property type="molecule type" value="Genomic_DNA"/>
</dbReference>
<dbReference type="Proteomes" id="UP000002878">
    <property type="component" value="Chromosome"/>
</dbReference>
<protein>
    <submittedName>
        <fullName evidence="1">Putative lipoprotein</fullName>
    </submittedName>
</protein>
<dbReference type="InterPro" id="IPR036514">
    <property type="entry name" value="SGNH_hydro_sf"/>
</dbReference>
<dbReference type="InterPro" id="IPR001087">
    <property type="entry name" value="GDSL"/>
</dbReference>
<dbReference type="Pfam" id="PF00657">
    <property type="entry name" value="Lipase_GDSL"/>
    <property type="match status" value="1"/>
</dbReference>
<proteinExistence type="predicted"/>
<reference evidence="1 2" key="1">
    <citation type="journal article" date="2012" name="J. Biotechnol.">
        <title>Genome sequence of the plant growth promoting strain Bacillus amyloliquefaciens subsp. plantarum B9601-Y2 and expression of mersacidin and other secondary metabolites.</title>
        <authorList>
            <person name="He P."/>
            <person name="Hao K."/>
            <person name="Blom J."/>
            <person name="Ruckert C."/>
            <person name="Vater J."/>
            <person name="Mao Z."/>
            <person name="Wu Y."/>
            <person name="Hou M."/>
            <person name="He P."/>
            <person name="He Y."/>
            <person name="Borriss R."/>
        </authorList>
    </citation>
    <scope>NUCLEOTIDE SEQUENCE [LARGE SCALE GENOMIC DNA]</scope>
    <source>
        <strain evidence="1">Y2</strain>
    </source>
</reference>
<dbReference type="Gene3D" id="3.40.50.1110">
    <property type="entry name" value="SGNH hydrolase"/>
    <property type="match status" value="1"/>
</dbReference>